<evidence type="ECO:0000259" key="4">
    <source>
        <dbReference type="SMART" id="SM00889"/>
    </source>
</evidence>
<dbReference type="EMBL" id="ATBP01002586">
    <property type="protein sequence ID" value="ETR65692.1"/>
    <property type="molecule type" value="Genomic_DNA"/>
</dbReference>
<dbReference type="InterPro" id="IPR035647">
    <property type="entry name" value="EFG_III/V"/>
</dbReference>
<proteinExistence type="predicted"/>
<protein>
    <recommendedName>
        <fullName evidence="4">Translation elongation factor EFG/EF2 domain-containing protein</fullName>
    </recommendedName>
</protein>
<sequence>MGELHLEVMVSRMEREFNTKVQVGKPQVMYRESIETKAEVETVFEKDIGGQIHYAKTRLKLFPLKRGSGNKFSSSLSHENFPETFINAIELGVTESLVSGVVLGYPVLDVGVELVDAVIKESQSTELAFKVAASMACKEGL</sequence>
<feature type="domain" description="Translation elongation factor EFG/EF2" evidence="4">
    <location>
        <begin position="27"/>
        <end position="141"/>
    </location>
</feature>
<dbReference type="Gene3D" id="3.30.70.870">
    <property type="entry name" value="Elongation Factor G (Translational Gtpase), domain 3"/>
    <property type="match status" value="1"/>
</dbReference>
<dbReference type="SUPFAM" id="SSF54980">
    <property type="entry name" value="EF-G C-terminal domain-like"/>
    <property type="match status" value="1"/>
</dbReference>
<dbReference type="GO" id="GO:0032790">
    <property type="term" value="P:ribosome disassembly"/>
    <property type="evidence" value="ECO:0007669"/>
    <property type="project" value="TreeGrafter"/>
</dbReference>
<dbReference type="GO" id="GO:0006412">
    <property type="term" value="P:translation"/>
    <property type="evidence" value="ECO:0007669"/>
    <property type="project" value="UniProtKB-KW"/>
</dbReference>
<organism evidence="5 6">
    <name type="scientific">Candidatus Magnetoglobus multicellularis str. Araruama</name>
    <dbReference type="NCBI Taxonomy" id="890399"/>
    <lineage>
        <taxon>Bacteria</taxon>
        <taxon>Pseudomonadati</taxon>
        <taxon>Thermodesulfobacteriota</taxon>
        <taxon>Desulfobacteria</taxon>
        <taxon>Desulfobacterales</taxon>
        <taxon>Desulfobacteraceae</taxon>
        <taxon>Candidatus Magnetoglobus</taxon>
    </lineage>
</organism>
<comment type="caution">
    <text evidence="5">The sequence shown here is derived from an EMBL/GenBank/DDBJ whole genome shotgun (WGS) entry which is preliminary data.</text>
</comment>
<evidence type="ECO:0000256" key="1">
    <source>
        <dbReference type="ARBA" id="ARBA00022741"/>
    </source>
</evidence>
<dbReference type="SMART" id="SM00889">
    <property type="entry name" value="EFG_IV"/>
    <property type="match status" value="1"/>
</dbReference>
<dbReference type="InterPro" id="IPR014721">
    <property type="entry name" value="Ribsml_uS5_D2-typ_fold_subgr"/>
</dbReference>
<evidence type="ECO:0000313" key="5">
    <source>
        <dbReference type="EMBL" id="ETR65692.1"/>
    </source>
</evidence>
<dbReference type="AlphaFoldDB" id="A0A1V1NSW2"/>
<dbReference type="Pfam" id="PF03764">
    <property type="entry name" value="EFG_IV"/>
    <property type="match status" value="1"/>
</dbReference>
<keyword evidence="1" id="KW-0547">Nucleotide-binding</keyword>
<evidence type="ECO:0000256" key="2">
    <source>
        <dbReference type="ARBA" id="ARBA00022917"/>
    </source>
</evidence>
<dbReference type="Proteomes" id="UP000189670">
    <property type="component" value="Unassembled WGS sequence"/>
</dbReference>
<evidence type="ECO:0000313" key="6">
    <source>
        <dbReference type="Proteomes" id="UP000189670"/>
    </source>
</evidence>
<dbReference type="InterPro" id="IPR005517">
    <property type="entry name" value="Transl_elong_EFG/EF2_IV"/>
</dbReference>
<name>A0A1V1NSW2_9BACT</name>
<feature type="non-terminal residue" evidence="5">
    <location>
        <position position="141"/>
    </location>
</feature>
<keyword evidence="3" id="KW-0342">GTP-binding</keyword>
<keyword evidence="2" id="KW-0648">Protein biosynthesis</keyword>
<dbReference type="Gene3D" id="3.30.230.10">
    <property type="match status" value="1"/>
</dbReference>
<gene>
    <name evidence="5" type="ORF">OMM_13861</name>
</gene>
<reference evidence="6" key="1">
    <citation type="submission" date="2012-11" db="EMBL/GenBank/DDBJ databases">
        <authorList>
            <person name="Lucero-Rivera Y.E."/>
            <person name="Tovar-Ramirez D."/>
        </authorList>
    </citation>
    <scope>NUCLEOTIDE SEQUENCE [LARGE SCALE GENOMIC DNA]</scope>
    <source>
        <strain evidence="6">Araruama</strain>
    </source>
</reference>
<dbReference type="PANTHER" id="PTHR43261:SF1">
    <property type="entry name" value="RIBOSOME-RELEASING FACTOR 2, MITOCHONDRIAL"/>
    <property type="match status" value="1"/>
</dbReference>
<dbReference type="GO" id="GO:0005525">
    <property type="term" value="F:GTP binding"/>
    <property type="evidence" value="ECO:0007669"/>
    <property type="project" value="UniProtKB-KW"/>
</dbReference>
<dbReference type="InterPro" id="IPR020568">
    <property type="entry name" value="Ribosomal_Su5_D2-typ_SF"/>
</dbReference>
<dbReference type="SUPFAM" id="SSF54211">
    <property type="entry name" value="Ribosomal protein S5 domain 2-like"/>
    <property type="match status" value="1"/>
</dbReference>
<dbReference type="CDD" id="cd01680">
    <property type="entry name" value="EFG_like_IV"/>
    <property type="match status" value="1"/>
</dbReference>
<dbReference type="PANTHER" id="PTHR43261">
    <property type="entry name" value="TRANSLATION ELONGATION FACTOR G-RELATED"/>
    <property type="match status" value="1"/>
</dbReference>
<accession>A0A1V1NSW2</accession>
<evidence type="ECO:0000256" key="3">
    <source>
        <dbReference type="ARBA" id="ARBA00023134"/>
    </source>
</evidence>